<dbReference type="PANTHER" id="PTHR10468:SF0">
    <property type="entry name" value="ALPHA-1,3-MANNOSYL-GLYCOPROTEIN 2-BETA-N-ACETYLGLUCOSAMINYLTRANSFERASE"/>
    <property type="match status" value="1"/>
</dbReference>
<dbReference type="GO" id="GO:0000139">
    <property type="term" value="C:Golgi membrane"/>
    <property type="evidence" value="ECO:0007669"/>
    <property type="project" value="UniProtKB-SubCell"/>
</dbReference>
<protein>
    <recommendedName>
        <fullName evidence="17 20">Alpha-1,3-mannosyl-glycoprotein 2-beta-N-acetylglucosaminyltransferase</fullName>
        <shortName evidence="20">GNT-I</shortName>
        <shortName evidence="20">GlcNAc-T I</shortName>
        <ecNumber evidence="17 20">2.4.1.101</ecNumber>
    </recommendedName>
    <alternativeName>
        <fullName evidence="18 20">N-glycosyl-oligosaccharide-glycoprotein N-acetylglucosaminyltransferase I</fullName>
    </alternativeName>
</protein>
<dbReference type="EMBL" id="JARGDH010000005">
    <property type="protein sequence ID" value="KAL0267940.1"/>
    <property type="molecule type" value="Genomic_DNA"/>
</dbReference>
<evidence type="ECO:0000256" key="4">
    <source>
        <dbReference type="ARBA" id="ARBA00006492"/>
    </source>
</evidence>
<keyword evidence="7" id="KW-0808">Transferase</keyword>
<evidence type="ECO:0000256" key="6">
    <source>
        <dbReference type="ARBA" id="ARBA00022676"/>
    </source>
</evidence>
<keyword evidence="14" id="KW-1015">Disulfide bond</keyword>
<dbReference type="Gene3D" id="3.90.550.10">
    <property type="entry name" value="Spore Coat Polysaccharide Biosynthesis Protein SpsA, Chain A"/>
    <property type="match status" value="1"/>
</dbReference>
<feature type="compositionally biased region" description="Polar residues" evidence="22">
    <location>
        <begin position="79"/>
        <end position="88"/>
    </location>
</feature>
<evidence type="ECO:0000256" key="2">
    <source>
        <dbReference type="ARBA" id="ARBA00004556"/>
    </source>
</evidence>
<comment type="pathway">
    <text evidence="3 20">Protein modification; protein glycosylation.</text>
</comment>
<dbReference type="AlphaFoldDB" id="A0AAW2HDV6"/>
<evidence type="ECO:0000256" key="15">
    <source>
        <dbReference type="ARBA" id="ARBA00023211"/>
    </source>
</evidence>
<comment type="caution">
    <text evidence="23">The sequence shown here is derived from an EMBL/GenBank/DDBJ whole genome shotgun (WGS) entry which is preliminary data.</text>
</comment>
<evidence type="ECO:0000256" key="1">
    <source>
        <dbReference type="ARBA" id="ARBA00004323"/>
    </source>
</evidence>
<sequence length="504" mass="58851">MRRKKIGIIVIATFCTWLVAYFLFIHCPSCQRDDDVLKQLPRRMMEIKNLENKIKTLTKDYNTLVEKIKETINNNRNSISSYKSQKLNSGKKDDIPDDKINNKEEKLYADDNRNKDTVQMMGVQENGDFPDKPLQSVNMSEGVSELELRMRSLSQAKLENGGPVIAVLVLSCNRETVQRCLNQLLKWRPSKQQFPIIVSQDCSHQPTTDVILSYGDQLTLIKQPDQTDIVIPPKEKKFKGYFKIARHYGWALNQTFLNFKFDTVIVVEDDLDIAPDFFEYFLGTYWLLKRDPTLWCVSAWNDNGKAGLVDETHPELLYRTDFFPGLGWMLTSSLWYELMVKWPKSYWDDWIRKTEQRKDRACIRPELPRTKTFGKIGVSNGMFYDKHLKYIKLNEQFVSFTKLNLSYLLKDNYDVAFVKEVYSTPVVSYQELRGGTIVSDGPVRIPYHNKDQYKRTAKYLGLMDDFRSGVPRTAYRGVVSLSYSGRRVYLAPDSNWRNYDISWS</sequence>
<dbReference type="SUPFAM" id="SSF53448">
    <property type="entry name" value="Nucleotide-diphospho-sugar transferases"/>
    <property type="match status" value="1"/>
</dbReference>
<dbReference type="PANTHER" id="PTHR10468">
    <property type="entry name" value="PROTEIN O-LINKED-MANNOSE BETA-1,2-N-ACETYLGLUCOSAMINYLTRANSFERASE 1/ALPHA-1,3-MANNOSYL-GLYCOPROTEIN 2-BETA-N-ACETYLGLUCOSAMINYLTRANSFERASE"/>
    <property type="match status" value="1"/>
</dbReference>
<evidence type="ECO:0000256" key="7">
    <source>
        <dbReference type="ARBA" id="ARBA00022679"/>
    </source>
</evidence>
<evidence type="ECO:0000256" key="9">
    <source>
        <dbReference type="ARBA" id="ARBA00022723"/>
    </source>
</evidence>
<keyword evidence="11 20" id="KW-1133">Transmembrane helix</keyword>
<gene>
    <name evidence="23" type="ORF">PYX00_010065</name>
</gene>
<evidence type="ECO:0000256" key="5">
    <source>
        <dbReference type="ARBA" id="ARBA00022490"/>
    </source>
</evidence>
<reference evidence="23" key="1">
    <citation type="journal article" date="2024" name="Gigascience">
        <title>Chromosome-level genome of the poultry shaft louse Menopon gallinae provides insight into the host-switching and adaptive evolution of parasitic lice.</title>
        <authorList>
            <person name="Xu Y."/>
            <person name="Ma L."/>
            <person name="Liu S."/>
            <person name="Liang Y."/>
            <person name="Liu Q."/>
            <person name="He Z."/>
            <person name="Tian L."/>
            <person name="Duan Y."/>
            <person name="Cai W."/>
            <person name="Li H."/>
            <person name="Song F."/>
        </authorList>
    </citation>
    <scope>NUCLEOTIDE SEQUENCE</scope>
    <source>
        <strain evidence="23">Cailab_2023a</strain>
    </source>
</reference>
<evidence type="ECO:0000256" key="21">
    <source>
        <dbReference type="SAM" id="Coils"/>
    </source>
</evidence>
<keyword evidence="5" id="KW-0963">Cytoplasm</keyword>
<evidence type="ECO:0000256" key="12">
    <source>
        <dbReference type="ARBA" id="ARBA00023034"/>
    </source>
</evidence>
<evidence type="ECO:0000256" key="14">
    <source>
        <dbReference type="ARBA" id="ARBA00023157"/>
    </source>
</evidence>
<keyword evidence="8 20" id="KW-0812">Transmembrane</keyword>
<evidence type="ECO:0000256" key="19">
    <source>
        <dbReference type="ARBA" id="ARBA00049421"/>
    </source>
</evidence>
<proteinExistence type="inferred from homology"/>
<name>A0AAW2HDV6_9NEOP</name>
<keyword evidence="15 20" id="KW-0464">Manganese</keyword>
<keyword evidence="10 20" id="KW-0735">Signal-anchor</keyword>
<evidence type="ECO:0000256" key="18">
    <source>
        <dbReference type="ARBA" id="ARBA00041712"/>
    </source>
</evidence>
<feature type="compositionally biased region" description="Basic and acidic residues" evidence="22">
    <location>
        <begin position="90"/>
        <end position="99"/>
    </location>
</feature>
<comment type="similarity">
    <text evidence="4 20">Belongs to the glycosyltransferase 13 family.</text>
</comment>
<keyword evidence="13 20" id="KW-0472">Membrane</keyword>
<dbReference type="CDD" id="cd02514">
    <property type="entry name" value="GT13_GLCNAC-TI"/>
    <property type="match status" value="1"/>
</dbReference>
<dbReference type="GO" id="GO:0048471">
    <property type="term" value="C:perinuclear region of cytoplasm"/>
    <property type="evidence" value="ECO:0007669"/>
    <property type="project" value="UniProtKB-SubCell"/>
</dbReference>
<dbReference type="GO" id="GO:0003827">
    <property type="term" value="F:alpha-1,3-mannosylglycoprotein 2-beta-N-acetylglucosaminyltransferase activity"/>
    <property type="evidence" value="ECO:0007669"/>
    <property type="project" value="UniProtKB-UniRule"/>
</dbReference>
<keyword evidence="21" id="KW-0175">Coiled coil</keyword>
<dbReference type="EMBL" id="JARGDH010000005">
    <property type="protein sequence ID" value="KAL0267938.1"/>
    <property type="molecule type" value="Genomic_DNA"/>
</dbReference>
<evidence type="ECO:0000313" key="23">
    <source>
        <dbReference type="EMBL" id="KAL0267937.1"/>
    </source>
</evidence>
<keyword evidence="9 20" id="KW-0479">Metal-binding</keyword>
<dbReference type="Pfam" id="PF03071">
    <property type="entry name" value="GNT-I"/>
    <property type="match status" value="1"/>
</dbReference>
<dbReference type="EMBL" id="JARGDH010000005">
    <property type="protein sequence ID" value="KAL0267939.1"/>
    <property type="molecule type" value="Genomic_DNA"/>
</dbReference>
<evidence type="ECO:0000256" key="16">
    <source>
        <dbReference type="ARBA" id="ARBA00037706"/>
    </source>
</evidence>
<dbReference type="EC" id="2.4.1.101" evidence="17 20"/>
<comment type="cofactor">
    <cofactor evidence="20">
        <name>Mn(2+)</name>
        <dbReference type="ChEBI" id="CHEBI:29035"/>
    </cofactor>
    <text evidence="20">The cofactor is mostly bound to the substrate.</text>
</comment>
<evidence type="ECO:0000256" key="17">
    <source>
        <dbReference type="ARBA" id="ARBA00038949"/>
    </source>
</evidence>
<evidence type="ECO:0000256" key="13">
    <source>
        <dbReference type="ARBA" id="ARBA00023136"/>
    </source>
</evidence>
<dbReference type="GO" id="GO:0030145">
    <property type="term" value="F:manganese ion binding"/>
    <property type="evidence" value="ECO:0007669"/>
    <property type="project" value="UniProtKB-UniRule"/>
</dbReference>
<comment type="function">
    <text evidence="16 20">Initiates complex N-linked carbohydrate formation. Essential for the conversion of high-mannose to hybrid and complex N-glycans.</text>
</comment>
<evidence type="ECO:0000256" key="20">
    <source>
        <dbReference type="RuleBase" id="RU368119"/>
    </source>
</evidence>
<keyword evidence="12 20" id="KW-0333">Golgi apparatus</keyword>
<comment type="catalytic activity">
    <reaction evidence="19 20">
        <text>N(4)-(alpha-D-Man-(1-&gt;3)-[alpha-D-Man-(1-&gt;3)-[alpha-D-Man-(1-&gt;6)]-alpha-D-Man-(1-&gt;6)]-beta-D-Man-(1-&gt;4)-beta-D-GlcNAc-(1-&gt;4)-beta-D-GlcNAc)-L-asparaginyl-[protein] (N-glucan mannose isomer 5A1,2) + UDP-N-acetyl-alpha-D-glucosamine = N(4)-{beta-D-GlcNAc-(1-&gt;2)-alpha-D-Man-(1-&gt;3)-[alpha-D-Man-(1-&gt;3)-[alpha-D-Man-(1-&gt;6)]-alpha-D-Man-(1-&gt;6)]-beta-D-Man-(1-&gt;4)-beta-D-GlcNAc-(1-&gt;4)-beta-D-GlcNAc}-L-asparaginyl-[protein] + UDP + H(+)</text>
        <dbReference type="Rhea" id="RHEA:11456"/>
        <dbReference type="Rhea" id="RHEA-COMP:14367"/>
        <dbReference type="Rhea" id="RHEA-COMP:14368"/>
        <dbReference type="ChEBI" id="CHEBI:15378"/>
        <dbReference type="ChEBI" id="CHEBI:57705"/>
        <dbReference type="ChEBI" id="CHEBI:58223"/>
        <dbReference type="ChEBI" id="CHEBI:59087"/>
        <dbReference type="ChEBI" id="CHEBI:60625"/>
        <dbReference type="EC" id="2.4.1.101"/>
    </reaction>
</comment>
<dbReference type="FunFam" id="3.90.550.10:FF:000055">
    <property type="entry name" value="Alpha-1,3-mannosyl-glycoprotein 2-beta-N-acetylglucosaminyltransferase"/>
    <property type="match status" value="1"/>
</dbReference>
<dbReference type="EMBL" id="JARGDH010000005">
    <property type="protein sequence ID" value="KAL0267937.1"/>
    <property type="molecule type" value="Genomic_DNA"/>
</dbReference>
<evidence type="ECO:0000256" key="10">
    <source>
        <dbReference type="ARBA" id="ARBA00022968"/>
    </source>
</evidence>
<dbReference type="GO" id="GO:0006487">
    <property type="term" value="P:protein N-linked glycosylation"/>
    <property type="evidence" value="ECO:0007669"/>
    <property type="project" value="TreeGrafter"/>
</dbReference>
<dbReference type="InterPro" id="IPR052261">
    <property type="entry name" value="Glycosyltransferase_13"/>
</dbReference>
<organism evidence="23">
    <name type="scientific">Menopon gallinae</name>
    <name type="common">poultry shaft louse</name>
    <dbReference type="NCBI Taxonomy" id="328185"/>
    <lineage>
        <taxon>Eukaryota</taxon>
        <taxon>Metazoa</taxon>
        <taxon>Ecdysozoa</taxon>
        <taxon>Arthropoda</taxon>
        <taxon>Hexapoda</taxon>
        <taxon>Insecta</taxon>
        <taxon>Pterygota</taxon>
        <taxon>Neoptera</taxon>
        <taxon>Paraneoptera</taxon>
        <taxon>Psocodea</taxon>
        <taxon>Troctomorpha</taxon>
        <taxon>Phthiraptera</taxon>
        <taxon>Amblycera</taxon>
        <taxon>Menoponidae</taxon>
        <taxon>Menopon</taxon>
    </lineage>
</organism>
<evidence type="ECO:0000256" key="3">
    <source>
        <dbReference type="ARBA" id="ARBA00004922"/>
    </source>
</evidence>
<dbReference type="Gene3D" id="3.10.180.20">
    <property type="entry name" value="N-Acetylglucosaminyltransferase I, Domain 2"/>
    <property type="match status" value="1"/>
</dbReference>
<feature type="transmembrane region" description="Helical" evidence="20">
    <location>
        <begin position="7"/>
        <end position="24"/>
    </location>
</feature>
<keyword evidence="6 20" id="KW-0328">Glycosyltransferase</keyword>
<evidence type="ECO:0000256" key="8">
    <source>
        <dbReference type="ARBA" id="ARBA00022692"/>
    </source>
</evidence>
<comment type="subcellular location">
    <subcellularLocation>
        <location evidence="2">Cytoplasm</location>
        <location evidence="2">Perinuclear region</location>
    </subcellularLocation>
    <subcellularLocation>
        <location evidence="1 20">Golgi apparatus membrane</location>
        <topology evidence="1 20">Single-pass type II membrane protein</topology>
    </subcellularLocation>
</comment>
<dbReference type="FunFam" id="3.10.180.20:FF:000001">
    <property type="entry name" value="alpha-1,3-mannosyl-glycoprotein 2-beta-N-acetylglucosaminyltransferase"/>
    <property type="match status" value="1"/>
</dbReference>
<evidence type="ECO:0000256" key="11">
    <source>
        <dbReference type="ARBA" id="ARBA00022989"/>
    </source>
</evidence>
<evidence type="ECO:0000256" key="22">
    <source>
        <dbReference type="SAM" id="MobiDB-lite"/>
    </source>
</evidence>
<dbReference type="InterPro" id="IPR029044">
    <property type="entry name" value="Nucleotide-diphossugar_trans"/>
</dbReference>
<dbReference type="InterPro" id="IPR004139">
    <property type="entry name" value="Glyco_trans_13"/>
</dbReference>
<feature type="region of interest" description="Disordered" evidence="22">
    <location>
        <begin position="79"/>
        <end position="99"/>
    </location>
</feature>
<feature type="coiled-coil region" evidence="21">
    <location>
        <begin position="47"/>
        <end position="74"/>
    </location>
</feature>
<accession>A0AAW2HDV6</accession>